<dbReference type="InterPro" id="IPR014729">
    <property type="entry name" value="Rossmann-like_a/b/a_fold"/>
</dbReference>
<accession>A0A5Q2FHH7</accession>
<comment type="subunit">
    <text evidence="2">Heterodimer of an alpha and a beta subunit.</text>
</comment>
<dbReference type="SUPFAM" id="SSF52402">
    <property type="entry name" value="Adenine nucleotide alpha hydrolases-like"/>
    <property type="match status" value="1"/>
</dbReference>
<dbReference type="Gene3D" id="3.40.50.1220">
    <property type="entry name" value="TPP-binding domain"/>
    <property type="match status" value="1"/>
</dbReference>
<reference evidence="6 7" key="1">
    <citation type="submission" date="2019-10" db="EMBL/GenBank/DDBJ databases">
        <title>Genomic analysis of Raineyella sp. CBA3103.</title>
        <authorList>
            <person name="Roh S.W."/>
        </authorList>
    </citation>
    <scope>NUCLEOTIDE SEQUENCE [LARGE SCALE GENOMIC DNA]</scope>
    <source>
        <strain evidence="6 7">CBA3103</strain>
    </source>
</reference>
<dbReference type="SUPFAM" id="SSF52467">
    <property type="entry name" value="DHS-like NAD/FAD-binding domain"/>
    <property type="match status" value="1"/>
</dbReference>
<feature type="binding site" evidence="4">
    <location>
        <begin position="230"/>
        <end position="231"/>
    </location>
    <ligand>
        <name>FAD</name>
        <dbReference type="ChEBI" id="CHEBI:57692"/>
    </ligand>
</feature>
<evidence type="ECO:0000256" key="4">
    <source>
        <dbReference type="PIRSR" id="PIRSR000089-1"/>
    </source>
</evidence>
<keyword evidence="7" id="KW-1185">Reference proteome</keyword>
<dbReference type="SMART" id="SM00893">
    <property type="entry name" value="ETF"/>
    <property type="match status" value="1"/>
</dbReference>
<feature type="binding site" evidence="4">
    <location>
        <position position="205"/>
    </location>
    <ligand>
        <name>FAD</name>
        <dbReference type="ChEBI" id="CHEBI:57692"/>
    </ligand>
</feature>
<feature type="binding site" evidence="4">
    <location>
        <begin position="244"/>
        <end position="248"/>
    </location>
    <ligand>
        <name>FAD</name>
        <dbReference type="ChEBI" id="CHEBI:57692"/>
    </ligand>
</feature>
<comment type="function">
    <text evidence="3">The electron transfer flavoprotein serves as a specific electron acceptor for other dehydrogenases. It transfers the electrons to the main respiratory chain via ETF-ubiquinone oxidoreductase (ETF dehydrogenase).</text>
</comment>
<dbReference type="Pfam" id="PF01012">
    <property type="entry name" value="ETF"/>
    <property type="match status" value="1"/>
</dbReference>
<comment type="cofactor">
    <cofactor evidence="4">
        <name>FAD</name>
        <dbReference type="ChEBI" id="CHEBI:57692"/>
    </cofactor>
    <text evidence="4">Binds 1 FAD per dimer.</text>
</comment>
<evidence type="ECO:0000256" key="2">
    <source>
        <dbReference type="ARBA" id="ARBA00011355"/>
    </source>
</evidence>
<keyword evidence="4" id="KW-0274">FAD</keyword>
<dbReference type="InterPro" id="IPR029035">
    <property type="entry name" value="DHS-like_NAD/FAD-binding_dom"/>
</dbReference>
<evidence type="ECO:0000256" key="3">
    <source>
        <dbReference type="ARBA" id="ARBA00025649"/>
    </source>
</evidence>
<dbReference type="InterPro" id="IPR001308">
    <property type="entry name" value="ETF_a/FixB"/>
</dbReference>
<protein>
    <submittedName>
        <fullName evidence="6">Electron transfer flavoprotein subunit alpha/FixB family protein</fullName>
    </submittedName>
</protein>
<dbReference type="InterPro" id="IPR014730">
    <property type="entry name" value="ETF_a/b_N"/>
</dbReference>
<dbReference type="PANTHER" id="PTHR43153:SF1">
    <property type="entry name" value="ELECTRON TRANSFER FLAVOPROTEIN SUBUNIT ALPHA, MITOCHONDRIAL"/>
    <property type="match status" value="1"/>
</dbReference>
<evidence type="ECO:0000313" key="6">
    <source>
        <dbReference type="EMBL" id="QGF25004.1"/>
    </source>
</evidence>
<dbReference type="Proteomes" id="UP000386847">
    <property type="component" value="Chromosome"/>
</dbReference>
<dbReference type="GO" id="GO:0050660">
    <property type="term" value="F:flavin adenine dinucleotide binding"/>
    <property type="evidence" value="ECO:0007669"/>
    <property type="project" value="InterPro"/>
</dbReference>
<proteinExistence type="inferred from homology"/>
<dbReference type="AlphaFoldDB" id="A0A5Q2FHH7"/>
<feature type="domain" description="Electron transfer flavoprotein alpha/beta-subunit N-terminal" evidence="5">
    <location>
        <begin position="1"/>
        <end position="179"/>
    </location>
</feature>
<evidence type="ECO:0000313" key="7">
    <source>
        <dbReference type="Proteomes" id="UP000386847"/>
    </source>
</evidence>
<keyword evidence="4" id="KW-0285">Flavoprotein</keyword>
<name>A0A5Q2FHH7_9ACTN</name>
<organism evidence="6 7">
    <name type="scientific">Raineyella fluvialis</name>
    <dbReference type="NCBI Taxonomy" id="2662261"/>
    <lineage>
        <taxon>Bacteria</taxon>
        <taxon>Bacillati</taxon>
        <taxon>Actinomycetota</taxon>
        <taxon>Actinomycetes</taxon>
        <taxon>Propionibacteriales</taxon>
        <taxon>Propionibacteriaceae</taxon>
        <taxon>Raineyella</taxon>
    </lineage>
</organism>
<dbReference type="PANTHER" id="PTHR43153">
    <property type="entry name" value="ELECTRON TRANSFER FLAVOPROTEIN ALPHA"/>
    <property type="match status" value="1"/>
</dbReference>
<dbReference type="GO" id="GO:0009055">
    <property type="term" value="F:electron transfer activity"/>
    <property type="evidence" value="ECO:0007669"/>
    <property type="project" value="InterPro"/>
</dbReference>
<dbReference type="KEGG" id="rain:Rai3103_00520"/>
<dbReference type="InterPro" id="IPR014731">
    <property type="entry name" value="ETF_asu_C"/>
</dbReference>
<dbReference type="Gene3D" id="3.40.50.620">
    <property type="entry name" value="HUPs"/>
    <property type="match status" value="1"/>
</dbReference>
<evidence type="ECO:0000259" key="5">
    <source>
        <dbReference type="SMART" id="SM00893"/>
    </source>
</evidence>
<comment type="similarity">
    <text evidence="1">Belongs to the ETF alpha-subunit/FixB family.</text>
</comment>
<evidence type="ECO:0000256" key="1">
    <source>
        <dbReference type="ARBA" id="ARBA00005817"/>
    </source>
</evidence>
<dbReference type="PIRSF" id="PIRSF000089">
    <property type="entry name" value="Electra_flavoP_a"/>
    <property type="match status" value="1"/>
</dbReference>
<dbReference type="EMBL" id="CP045725">
    <property type="protein sequence ID" value="QGF25004.1"/>
    <property type="molecule type" value="Genomic_DNA"/>
</dbReference>
<dbReference type="Pfam" id="PF00766">
    <property type="entry name" value="ETF_alpha"/>
    <property type="match status" value="1"/>
</dbReference>
<sequence length="320" mass="32040">MAFIELDACGRVTADAAEVLAGAARVGEPVAVVATDGDPDPLLARLAEAGATDVVLATHPLARPGTAVPAAATILAAAALATPAAVILPHTRCGREVAARVALDLSGGLLTDVVHIAGGDALTTTQSVLGGAWRVVAGVVSGPAVITLRPGSLGEVLPAARPRVVRVEIDPDPRLIEEVRLVAPTAPVASRPDLRSAPVVVAGGRGMGSVDGFALAGRLADELGGAVAASRAAVDAGYATRALQVGQSGVTVTPDLYVALGISGAMQHQAGMSGSRTVVAVDLDPTAPIFEVADFGVVGDVHTVVPALIDEIRARREALR</sequence>
<feature type="binding site" evidence="4">
    <location>
        <begin position="261"/>
        <end position="268"/>
    </location>
    <ligand>
        <name>FAD</name>
        <dbReference type="ChEBI" id="CHEBI:57692"/>
    </ligand>
</feature>
<gene>
    <name evidence="6" type="ORF">Rai3103_00520</name>
</gene>
<dbReference type="GO" id="GO:0033539">
    <property type="term" value="P:fatty acid beta-oxidation using acyl-CoA dehydrogenase"/>
    <property type="evidence" value="ECO:0007669"/>
    <property type="project" value="TreeGrafter"/>
</dbReference>